<dbReference type="AlphaFoldDB" id="A0ABD3Q7H4"/>
<reference evidence="2 3" key="1">
    <citation type="journal article" date="2020" name="G3 (Bethesda)">
        <title>Improved Reference Genome for Cyclotella cryptica CCMP332, a Model for Cell Wall Morphogenesis, Salinity Adaptation, and Lipid Production in Diatoms (Bacillariophyta).</title>
        <authorList>
            <person name="Roberts W.R."/>
            <person name="Downey K.M."/>
            <person name="Ruck E.C."/>
            <person name="Traller J.C."/>
            <person name="Alverson A.J."/>
        </authorList>
    </citation>
    <scope>NUCLEOTIDE SEQUENCE [LARGE SCALE GENOMIC DNA]</scope>
    <source>
        <strain evidence="2 3">CCMP332</strain>
    </source>
</reference>
<evidence type="ECO:0008006" key="4">
    <source>
        <dbReference type="Google" id="ProtNLM"/>
    </source>
</evidence>
<evidence type="ECO:0000256" key="1">
    <source>
        <dbReference type="SAM" id="Phobius"/>
    </source>
</evidence>
<feature type="transmembrane region" description="Helical" evidence="1">
    <location>
        <begin position="12"/>
        <end position="30"/>
    </location>
</feature>
<evidence type="ECO:0000313" key="3">
    <source>
        <dbReference type="Proteomes" id="UP001516023"/>
    </source>
</evidence>
<protein>
    <recommendedName>
        <fullName evidence="4">Sulfotransferase domain-containing protein</fullName>
    </recommendedName>
</protein>
<sequence length="602" mass="69921">MIKKLLRQRWLAIVLFLLGSLHILIIHQTYKPNTYAQRPSLVLDEFIDAPPTQIIIWGERESGVDLAMEALQHSFLDIQVSRHARIVRTSTLKDDELETIAARTNVLWIIVVRSPCDWSEAMMQRKKELCFETHILQNTGWNPCEEMVSYNTPWYDWEDEYGGEVIVPSETKQRNLSYKNMFEMRRQNLLMMQQIMELVPRHVKIVRLGEFELNPNALVKDLVKEYKFTLAQDYKPLSIPSNPTGTLCLNRTKWNEAQKLIDWKLEGYFGHHSLECHLCYNDVEGVNSEEEEGNKTPSIIYLLGERNSGTTFVSDTLAEAFDPPNSMGSNLEKFSSGIPVLLHKHMFRHDLLNEAELAEVKARRDIVWVLVVRAPCDWAEGMYRKPYHLCPPKFPERCGPTSDPDQKIWMNQNNVAGVKLLDFFTTFPWVDWAESVPFLRSSTNREGDPEVSISKPSLNYTYPNVFALRRHKLKIMKQIIEAVPRNVKLVRLKEIERSPEKFIQDLSREFKLSIKEGYKPQTPSIVTHSTVCLTPMEWEAAEGEIDWELDGEFGFSPFDCRMCYGYDKSTRLYDRVMESNKVKKILKESSQQTKVKNSKASK</sequence>
<keyword evidence="3" id="KW-1185">Reference proteome</keyword>
<organism evidence="2 3">
    <name type="scientific">Cyclotella cryptica</name>
    <dbReference type="NCBI Taxonomy" id="29204"/>
    <lineage>
        <taxon>Eukaryota</taxon>
        <taxon>Sar</taxon>
        <taxon>Stramenopiles</taxon>
        <taxon>Ochrophyta</taxon>
        <taxon>Bacillariophyta</taxon>
        <taxon>Coscinodiscophyceae</taxon>
        <taxon>Thalassiosirophycidae</taxon>
        <taxon>Stephanodiscales</taxon>
        <taxon>Stephanodiscaceae</taxon>
        <taxon>Cyclotella</taxon>
    </lineage>
</organism>
<feature type="non-terminal residue" evidence="2">
    <location>
        <position position="602"/>
    </location>
</feature>
<dbReference type="Proteomes" id="UP001516023">
    <property type="component" value="Unassembled WGS sequence"/>
</dbReference>
<keyword evidence="1" id="KW-1133">Transmembrane helix</keyword>
<name>A0ABD3Q7H4_9STRA</name>
<accession>A0ABD3Q7H4</accession>
<evidence type="ECO:0000313" key="2">
    <source>
        <dbReference type="EMBL" id="KAL3795997.1"/>
    </source>
</evidence>
<gene>
    <name evidence="2" type="ORF">HJC23_013054</name>
</gene>
<keyword evidence="1" id="KW-0812">Transmembrane</keyword>
<dbReference type="EMBL" id="JABMIG020000066">
    <property type="protein sequence ID" value="KAL3795997.1"/>
    <property type="molecule type" value="Genomic_DNA"/>
</dbReference>
<comment type="caution">
    <text evidence="2">The sequence shown here is derived from an EMBL/GenBank/DDBJ whole genome shotgun (WGS) entry which is preliminary data.</text>
</comment>
<keyword evidence="1" id="KW-0472">Membrane</keyword>
<proteinExistence type="predicted"/>